<organism evidence="1 2">
    <name type="scientific">Bradymonas sediminis</name>
    <dbReference type="NCBI Taxonomy" id="1548548"/>
    <lineage>
        <taxon>Bacteria</taxon>
        <taxon>Deltaproteobacteria</taxon>
        <taxon>Bradymonadales</taxon>
        <taxon>Bradymonadaceae</taxon>
        <taxon>Bradymonas</taxon>
    </lineage>
</organism>
<name>A0A2Z4FKX4_9DELT</name>
<dbReference type="KEGG" id="bsed:DN745_09980"/>
<keyword evidence="2" id="KW-1185">Reference proteome</keyword>
<accession>A0A2Z4FKX4</accession>
<reference evidence="1 2" key="1">
    <citation type="submission" date="2018-06" db="EMBL/GenBank/DDBJ databases">
        <title>Lujinxingia sediminis gen. nov. sp. nov., a new facultative anaerobic member of the class Deltaproteobacteria, and proposal of Lujinxingaceae fam. nov.</title>
        <authorList>
            <person name="Guo L.-Y."/>
            <person name="Li C.-M."/>
            <person name="Wang S."/>
            <person name="Du Z.-J."/>
        </authorList>
    </citation>
    <scope>NUCLEOTIDE SEQUENCE [LARGE SCALE GENOMIC DNA]</scope>
    <source>
        <strain evidence="1 2">FA350</strain>
    </source>
</reference>
<evidence type="ECO:0000313" key="2">
    <source>
        <dbReference type="Proteomes" id="UP000249799"/>
    </source>
</evidence>
<dbReference type="InterPro" id="IPR001509">
    <property type="entry name" value="Epimerase_deHydtase"/>
</dbReference>
<protein>
    <submittedName>
        <fullName evidence="1">Epimerase</fullName>
    </submittedName>
</protein>
<dbReference type="EMBL" id="CP030032">
    <property type="protein sequence ID" value="AWV89647.1"/>
    <property type="molecule type" value="Genomic_DNA"/>
</dbReference>
<dbReference type="Pfam" id="PF01370">
    <property type="entry name" value="Epimerase"/>
    <property type="match status" value="1"/>
</dbReference>
<dbReference type="AlphaFoldDB" id="A0A2Z4FKX4"/>
<dbReference type="SUPFAM" id="SSF51735">
    <property type="entry name" value="NAD(P)-binding Rossmann-fold domains"/>
    <property type="match status" value="1"/>
</dbReference>
<sequence length="308" mass="33857">MKVLITGISSKLGRLVAGRLVAAGHQVLGVDRRGWPSAPEGVKMFHADIRKRPAEDVFRTERPDAAIHMATVTHVSAGPEERYRINLRGTRTVFDHCHTYGVKHAVFVGRHTFYGAASDAPNHHSEADPPLAVSTFPALADLVAADLFAGSALWRFPEMDTAVLRLCYTLGESGRGTLANYIRGPRVPTILGFDPLYQFIHEEDAARAICETLEHKLRGVYNVAGPQPVPLSLLIQATGRKSVMIPEPLFNLSVGRFGLPDLPRGATAHIKYPIVVDDHAFRKATGFETRFDEIETMHAYAQAHPLSE</sequence>
<dbReference type="Gene3D" id="3.40.50.720">
    <property type="entry name" value="NAD(P)-binding Rossmann-like Domain"/>
    <property type="match status" value="1"/>
</dbReference>
<evidence type="ECO:0000313" key="1">
    <source>
        <dbReference type="EMBL" id="AWV89647.1"/>
    </source>
</evidence>
<dbReference type="RefSeq" id="WP_111334480.1">
    <property type="nucleotide sequence ID" value="NZ_CP030032.1"/>
</dbReference>
<dbReference type="InterPro" id="IPR050177">
    <property type="entry name" value="Lipid_A_modif_metabolic_enz"/>
</dbReference>
<proteinExistence type="predicted"/>
<dbReference type="OrthoDB" id="9811496at2"/>
<dbReference type="InterPro" id="IPR036291">
    <property type="entry name" value="NAD(P)-bd_dom_sf"/>
</dbReference>
<dbReference type="Proteomes" id="UP000249799">
    <property type="component" value="Chromosome"/>
</dbReference>
<dbReference type="PANTHER" id="PTHR43245:SF52">
    <property type="entry name" value="NAD-DEPENDENT EPIMERASE_DEHYDRATASE"/>
    <property type="match status" value="1"/>
</dbReference>
<dbReference type="PANTHER" id="PTHR43245">
    <property type="entry name" value="BIFUNCTIONAL POLYMYXIN RESISTANCE PROTEIN ARNA"/>
    <property type="match status" value="1"/>
</dbReference>
<gene>
    <name evidence="1" type="ORF">DN745_09980</name>
</gene>